<evidence type="ECO:0000313" key="1">
    <source>
        <dbReference type="EMBL" id="GME89930.1"/>
    </source>
</evidence>
<accession>A0ACB5TJI8</accession>
<sequence>MQVPFPAGKGKLLFAKSKVYLHVSPSKSQNIPGFLTIIQPFKGATNTDIIVAFIVESDLSTEDKKTLEYFDLYGLDGENADKLYSSSNNNNDSEHESFNYNERNIPVVSKYIDRPKLSSLSSFSFGVTISNLFSCQIRPKAPNFWHGSIILHPKDSLEKLPALFFHDDECPGTKREQKLRSRNFEPFATNTFNGLGDILYWGGDRFLSCLKNYCVLEESPLEKGMILINPTKDDLINFIPNVIDNKNNKNNDPLKQASESFNEFVTTAKWRTLGALAQITKNVRSMVGQVAKNENVPEPIKALLAKPSVQVISDEFDSANVYLAKWALAVEEEAEKSRKVIIGNDQYRELIKTELGDNFIELTPFEVSKATRLKPVTKIEWDSFFDHTGRLQITVDEVLDRIFHGGLEENIRSEAWPFILKVYPWDTSNEEREQLYNQLSDSFEQFKDKWEIDIIKQDEDEYWKDQKFRIDKDIKRTDRELDIYKGNTGEVKPVTSVTGNENNDDNENDDNANDNDDDDDDSEIKNPNLLKLRHLLFTYNELNENLGYVQGMTDLISPLYYVYRDETLTFWSFVNFMERMERNFLRDQSGMKNQMLTLTELVQFMLPELYIHLEKCYSNNLFFFFRMLLVWYKREFSYNDTMRLWEVLWTDYYSSQFILFFSLAVLEKHSRIIIDNLNAFDQVLKYMNDLSENMMVLVFIIYIKVLKI</sequence>
<reference evidence="1" key="1">
    <citation type="submission" date="2023-04" db="EMBL/GenBank/DDBJ databases">
        <title>Candida boidinii NBRC 1967.</title>
        <authorList>
            <person name="Ichikawa N."/>
            <person name="Sato H."/>
            <person name="Tonouchi N."/>
        </authorList>
    </citation>
    <scope>NUCLEOTIDE SEQUENCE</scope>
    <source>
        <strain evidence="1">NBRC 1967</strain>
    </source>
</reference>
<dbReference type="Proteomes" id="UP001165101">
    <property type="component" value="Unassembled WGS sequence"/>
</dbReference>
<comment type="caution">
    <text evidence="1">The sequence shown here is derived from an EMBL/GenBank/DDBJ whole genome shotgun (WGS) entry which is preliminary data.</text>
</comment>
<keyword evidence="2" id="KW-1185">Reference proteome</keyword>
<dbReference type="EMBL" id="BSXV01000633">
    <property type="protein sequence ID" value="GME89930.1"/>
    <property type="molecule type" value="Genomic_DNA"/>
</dbReference>
<protein>
    <submittedName>
        <fullName evidence="1">Unnamed protein product</fullName>
    </submittedName>
</protein>
<name>A0ACB5TJI8_CANBO</name>
<evidence type="ECO:0000313" key="2">
    <source>
        <dbReference type="Proteomes" id="UP001165101"/>
    </source>
</evidence>
<organism evidence="1 2">
    <name type="scientific">Candida boidinii</name>
    <name type="common">Yeast</name>
    <dbReference type="NCBI Taxonomy" id="5477"/>
    <lineage>
        <taxon>Eukaryota</taxon>
        <taxon>Fungi</taxon>
        <taxon>Dikarya</taxon>
        <taxon>Ascomycota</taxon>
        <taxon>Saccharomycotina</taxon>
        <taxon>Pichiomycetes</taxon>
        <taxon>Pichiales</taxon>
        <taxon>Pichiaceae</taxon>
        <taxon>Ogataea</taxon>
        <taxon>Ogataea/Candida clade</taxon>
    </lineage>
</organism>
<gene>
    <name evidence="1" type="ORF">Cboi01_000162200</name>
</gene>
<proteinExistence type="predicted"/>